<evidence type="ECO:0000256" key="1">
    <source>
        <dbReference type="ARBA" id="ARBA00004141"/>
    </source>
</evidence>
<evidence type="ECO:0000256" key="10">
    <source>
        <dbReference type="SAM" id="Phobius"/>
    </source>
</evidence>
<dbReference type="GO" id="GO:0007200">
    <property type="term" value="P:phospholipase C-activating G protein-coupled receptor signaling pathway"/>
    <property type="evidence" value="ECO:0007669"/>
    <property type="project" value="TreeGrafter"/>
</dbReference>
<dbReference type="AlphaFoldDB" id="A0A8B9LKM4"/>
<dbReference type="PRINTS" id="PR00237">
    <property type="entry name" value="GPCRRHODOPSN"/>
</dbReference>
<dbReference type="InterPro" id="IPR017452">
    <property type="entry name" value="GPCR_Rhodpsn_7TM"/>
</dbReference>
<dbReference type="GO" id="GO:0006954">
    <property type="term" value="P:inflammatory response"/>
    <property type="evidence" value="ECO:0007669"/>
    <property type="project" value="TreeGrafter"/>
</dbReference>
<evidence type="ECO:0000256" key="4">
    <source>
        <dbReference type="ARBA" id="ARBA00023040"/>
    </source>
</evidence>
<dbReference type="GO" id="GO:0007204">
    <property type="term" value="P:positive regulation of cytosolic calcium ion concentration"/>
    <property type="evidence" value="ECO:0007669"/>
    <property type="project" value="TreeGrafter"/>
</dbReference>
<feature type="transmembrane region" description="Helical" evidence="10">
    <location>
        <begin position="64"/>
        <end position="86"/>
    </location>
</feature>
<keyword evidence="6 9" id="KW-0675">Receptor</keyword>
<comment type="similarity">
    <text evidence="8">Belongs to the chemokine-like receptor (CMKLR) family.</text>
</comment>
<keyword evidence="7 9" id="KW-0807">Transducer</keyword>
<feature type="transmembrane region" description="Helical" evidence="10">
    <location>
        <begin position="226"/>
        <end position="249"/>
    </location>
</feature>
<accession>A0A8B9LKM4</accession>
<feature type="transmembrane region" description="Helical" evidence="10">
    <location>
        <begin position="200"/>
        <end position="219"/>
    </location>
</feature>
<dbReference type="Proteomes" id="UP000694621">
    <property type="component" value="Unplaced"/>
</dbReference>
<evidence type="ECO:0000256" key="2">
    <source>
        <dbReference type="ARBA" id="ARBA00022692"/>
    </source>
</evidence>
<dbReference type="SUPFAM" id="SSF81321">
    <property type="entry name" value="Family A G protein-coupled receptor-like"/>
    <property type="match status" value="1"/>
</dbReference>
<reference evidence="12" key="1">
    <citation type="submission" date="2025-08" db="UniProtKB">
        <authorList>
            <consortium name="Ensembl"/>
        </authorList>
    </citation>
    <scope>IDENTIFICATION</scope>
</reference>
<feature type="transmembrane region" description="Helical" evidence="10">
    <location>
        <begin position="269"/>
        <end position="287"/>
    </location>
</feature>
<keyword evidence="2 9" id="KW-0812">Transmembrane</keyword>
<proteinExistence type="inferred from homology"/>
<name>A0A8B9LKM4_ASTMX</name>
<dbReference type="PANTHER" id="PTHR24225">
    <property type="entry name" value="CHEMOTACTIC RECEPTOR"/>
    <property type="match status" value="1"/>
</dbReference>
<organism evidence="12 13">
    <name type="scientific">Astyanax mexicanus</name>
    <name type="common">Blind cave fish</name>
    <name type="synonym">Astyanax fasciatus mexicanus</name>
    <dbReference type="NCBI Taxonomy" id="7994"/>
    <lineage>
        <taxon>Eukaryota</taxon>
        <taxon>Metazoa</taxon>
        <taxon>Chordata</taxon>
        <taxon>Craniata</taxon>
        <taxon>Vertebrata</taxon>
        <taxon>Euteleostomi</taxon>
        <taxon>Actinopterygii</taxon>
        <taxon>Neopterygii</taxon>
        <taxon>Teleostei</taxon>
        <taxon>Ostariophysi</taxon>
        <taxon>Characiformes</taxon>
        <taxon>Characoidei</taxon>
        <taxon>Acestrorhamphidae</taxon>
        <taxon>Acestrorhamphinae</taxon>
        <taxon>Astyanax</taxon>
    </lineage>
</organism>
<evidence type="ECO:0000259" key="11">
    <source>
        <dbReference type="PROSITE" id="PS50262"/>
    </source>
</evidence>
<keyword evidence="3 10" id="KW-1133">Transmembrane helix</keyword>
<evidence type="ECO:0000256" key="9">
    <source>
        <dbReference type="RuleBase" id="RU000688"/>
    </source>
</evidence>
<dbReference type="GO" id="GO:0004875">
    <property type="term" value="F:complement receptor activity"/>
    <property type="evidence" value="ECO:0007669"/>
    <property type="project" value="TreeGrafter"/>
</dbReference>
<dbReference type="Ensembl" id="ENSAMXT00005057157.1">
    <property type="protein sequence ID" value="ENSAMXP00005052840.1"/>
    <property type="gene ID" value="ENSAMXG00005023747.1"/>
</dbReference>
<feature type="transmembrane region" description="Helical" evidence="10">
    <location>
        <begin position="106"/>
        <end position="123"/>
    </location>
</feature>
<dbReference type="InterPro" id="IPR000826">
    <property type="entry name" value="Formyl_rcpt-rel"/>
</dbReference>
<dbReference type="Gene3D" id="1.20.1070.10">
    <property type="entry name" value="Rhodopsin 7-helix transmembrane proteins"/>
    <property type="match status" value="1"/>
</dbReference>
<dbReference type="PROSITE" id="PS50262">
    <property type="entry name" value="G_PROTEIN_RECEP_F1_2"/>
    <property type="match status" value="1"/>
</dbReference>
<feature type="transmembrane region" description="Helical" evidence="10">
    <location>
        <begin position="28"/>
        <end position="52"/>
    </location>
</feature>
<comment type="similarity">
    <text evidence="9">Belongs to the G-protein coupled receptor 1 family.</text>
</comment>
<evidence type="ECO:0000313" key="13">
    <source>
        <dbReference type="Proteomes" id="UP000694621"/>
    </source>
</evidence>
<evidence type="ECO:0000256" key="3">
    <source>
        <dbReference type="ARBA" id="ARBA00022989"/>
    </source>
</evidence>
<feature type="domain" description="G-protein coupled receptors family 1 profile" evidence="11">
    <location>
        <begin position="44"/>
        <end position="285"/>
    </location>
</feature>
<dbReference type="Pfam" id="PF00001">
    <property type="entry name" value="7tm_1"/>
    <property type="match status" value="2"/>
</dbReference>
<comment type="subcellular location">
    <subcellularLocation>
        <location evidence="1">Membrane</location>
        <topology evidence="1">Multi-pass membrane protein</topology>
    </subcellularLocation>
</comment>
<keyword evidence="5 10" id="KW-0472">Membrane</keyword>
<evidence type="ECO:0000313" key="12">
    <source>
        <dbReference type="Ensembl" id="ENSAMXP00005052840.1"/>
    </source>
</evidence>
<protein>
    <submittedName>
        <fullName evidence="12">Prostaglandin D2 receptor 2</fullName>
    </submittedName>
</protein>
<evidence type="ECO:0000256" key="7">
    <source>
        <dbReference type="ARBA" id="ARBA00023224"/>
    </source>
</evidence>
<dbReference type="InterPro" id="IPR000276">
    <property type="entry name" value="GPCR_Rhodpsn"/>
</dbReference>
<dbReference type="GO" id="GO:0005886">
    <property type="term" value="C:plasma membrane"/>
    <property type="evidence" value="ECO:0007669"/>
    <property type="project" value="TreeGrafter"/>
</dbReference>
<sequence>ESANFELHCPLLEKMLNHSLNKDTHVNLLVVSVLGLVSCLGILENALVLWVLGFRLRRKTVAAVWVINLALSDFLATLTLPLFTYYFSVGHSWELGQALCSAEASIFFLNMYVSAFLLAAISLDRCLLVVKPVWSQNQRTVEAAWKVCLLGWLWAGFNTVPYFLFRNVTVKRDKRKLCYHNFALYSSPATLEFDCKLRQAATAVSKALLAFLVPLVVIASRFTKMVASVIATFALCWAPYHFFCLLEVAAQYFPSESYLVKLVEQGLPLSSVFAFLNPVLNPIIYTFSCPHFCTRIRQSLGLLFEGLVEEAGPLVLATSRIIRRDPNSPTSPSSLSSPTTPTLLRLPRLSQGSNPYKLCNITKKTLSLSLSLTFLSFFSL</sequence>
<dbReference type="PROSITE" id="PS00237">
    <property type="entry name" value="G_PROTEIN_RECEP_F1_1"/>
    <property type="match status" value="1"/>
</dbReference>
<evidence type="ECO:0000256" key="5">
    <source>
        <dbReference type="ARBA" id="ARBA00023136"/>
    </source>
</evidence>
<keyword evidence="4 9" id="KW-0297">G-protein coupled receptor</keyword>
<feature type="transmembrane region" description="Helical" evidence="10">
    <location>
        <begin position="143"/>
        <end position="165"/>
    </location>
</feature>
<dbReference type="GO" id="GO:0004930">
    <property type="term" value="F:G protein-coupled receptor activity"/>
    <property type="evidence" value="ECO:0007669"/>
    <property type="project" value="UniProtKB-KW"/>
</dbReference>
<evidence type="ECO:0000256" key="6">
    <source>
        <dbReference type="ARBA" id="ARBA00023170"/>
    </source>
</evidence>
<evidence type="ECO:0000256" key="8">
    <source>
        <dbReference type="ARBA" id="ARBA00025736"/>
    </source>
</evidence>
<dbReference type="PANTHER" id="PTHR24225:SF50">
    <property type="entry name" value="PROSTAGLANDIN D2 RECEPTOR 2-LIKE"/>
    <property type="match status" value="1"/>
</dbReference>